<proteinExistence type="predicted"/>
<dbReference type="GO" id="GO:0016301">
    <property type="term" value="F:kinase activity"/>
    <property type="evidence" value="ECO:0007669"/>
    <property type="project" value="UniProtKB-KW"/>
</dbReference>
<dbReference type="InterPro" id="IPR011712">
    <property type="entry name" value="Sig_transdc_His_kin_sub3_dim/P"/>
</dbReference>
<feature type="transmembrane region" description="Helical" evidence="4">
    <location>
        <begin position="156"/>
        <end position="179"/>
    </location>
</feature>
<dbReference type="Pfam" id="PF07730">
    <property type="entry name" value="HisKA_3"/>
    <property type="match status" value="1"/>
</dbReference>
<keyword evidence="3" id="KW-0902">Two-component regulatory system</keyword>
<dbReference type="InterPro" id="IPR050482">
    <property type="entry name" value="Sensor_HK_TwoCompSys"/>
</dbReference>
<feature type="transmembrane region" description="Helical" evidence="4">
    <location>
        <begin position="58"/>
        <end position="81"/>
    </location>
</feature>
<comment type="caution">
    <text evidence="6">The sequence shown here is derived from an EMBL/GenBank/DDBJ whole genome shotgun (WGS) entry which is preliminary data.</text>
</comment>
<evidence type="ECO:0000256" key="3">
    <source>
        <dbReference type="ARBA" id="ARBA00023012"/>
    </source>
</evidence>
<dbReference type="CDD" id="cd16917">
    <property type="entry name" value="HATPase_UhpB-NarQ-NarX-like"/>
    <property type="match status" value="1"/>
</dbReference>
<protein>
    <submittedName>
        <fullName evidence="6">Histidine kinase</fullName>
    </submittedName>
</protein>
<dbReference type="PANTHER" id="PTHR24421">
    <property type="entry name" value="NITRATE/NITRITE SENSOR PROTEIN NARX-RELATED"/>
    <property type="match status" value="1"/>
</dbReference>
<name>A0ABU5R3Q1_9PSEU</name>
<dbReference type="PANTHER" id="PTHR24421:SF63">
    <property type="entry name" value="SENSOR HISTIDINE KINASE DESK"/>
    <property type="match status" value="1"/>
</dbReference>
<keyword evidence="2 6" id="KW-0418">Kinase</keyword>
<evidence type="ECO:0000313" key="7">
    <source>
        <dbReference type="Proteomes" id="UP001304298"/>
    </source>
</evidence>
<dbReference type="EMBL" id="JAYFSI010000002">
    <property type="protein sequence ID" value="MEA5360836.1"/>
    <property type="molecule type" value="Genomic_DNA"/>
</dbReference>
<reference evidence="6 7" key="1">
    <citation type="submission" date="2023-12" db="EMBL/GenBank/DDBJ databases">
        <title>Amycolatopsis sp. V23-08.</title>
        <authorList>
            <person name="Somphong A."/>
        </authorList>
    </citation>
    <scope>NUCLEOTIDE SEQUENCE [LARGE SCALE GENOMIC DNA]</scope>
    <source>
        <strain evidence="6 7">V23-08</strain>
    </source>
</reference>
<evidence type="ECO:0000256" key="2">
    <source>
        <dbReference type="ARBA" id="ARBA00022777"/>
    </source>
</evidence>
<dbReference type="Gene3D" id="1.20.5.1930">
    <property type="match status" value="1"/>
</dbReference>
<sequence>MSERDPGRFSVRQWPDWSFWEDRRRRVAPFVVNGLVLLVLLPRVTMISHGGNGTARTILALAAIGLYAAAYLFALWFGPAAPRRQRAVIVAALFAFGGTPALLLGSPDYLTDLTFAIAIGLMLLPLRWSVPLGFATAAGQLAWMRAGTGHVSWSQVAALGGVTAVVGTVFALTFTSGHLKAARAQIRRMAVDAERERVARELHDILGHNLSTMAVKLGLARRILESGADPAPALAEVRDLETLCHQSLSDVRATVSGYREVSLAAELSGARLALRAAGVQAELPPSADAVQAELRGVFGYVVREAVTNVLRHSDAGQCRVRVGPGWVEVTDDGTVTGEPAAGHGLTGLAERLAAVSGHLEHGRGPRGGYRVFARAGAVPA</sequence>
<keyword evidence="4" id="KW-0812">Transmembrane</keyword>
<keyword evidence="7" id="KW-1185">Reference proteome</keyword>
<dbReference type="SUPFAM" id="SSF55874">
    <property type="entry name" value="ATPase domain of HSP90 chaperone/DNA topoisomerase II/histidine kinase"/>
    <property type="match status" value="1"/>
</dbReference>
<feature type="transmembrane region" description="Helical" evidence="4">
    <location>
        <begin position="113"/>
        <end position="136"/>
    </location>
</feature>
<dbReference type="Gene3D" id="3.30.565.10">
    <property type="entry name" value="Histidine kinase-like ATPase, C-terminal domain"/>
    <property type="match status" value="1"/>
</dbReference>
<dbReference type="InterPro" id="IPR036890">
    <property type="entry name" value="HATPase_C_sf"/>
</dbReference>
<feature type="domain" description="Signal transduction histidine kinase subgroup 3 dimerisation and phosphoacceptor" evidence="5">
    <location>
        <begin position="194"/>
        <end position="262"/>
    </location>
</feature>
<keyword evidence="4" id="KW-0472">Membrane</keyword>
<dbReference type="RefSeq" id="WP_323327326.1">
    <property type="nucleotide sequence ID" value="NZ_JAYFSI010000002.1"/>
</dbReference>
<evidence type="ECO:0000256" key="1">
    <source>
        <dbReference type="ARBA" id="ARBA00022679"/>
    </source>
</evidence>
<dbReference type="Proteomes" id="UP001304298">
    <property type="component" value="Unassembled WGS sequence"/>
</dbReference>
<feature type="transmembrane region" description="Helical" evidence="4">
    <location>
        <begin position="87"/>
        <end position="106"/>
    </location>
</feature>
<accession>A0ABU5R3Q1</accession>
<keyword evidence="1" id="KW-0808">Transferase</keyword>
<organism evidence="6 7">
    <name type="scientific">Amycolatopsis heterodermiae</name>
    <dbReference type="NCBI Taxonomy" id="3110235"/>
    <lineage>
        <taxon>Bacteria</taxon>
        <taxon>Bacillati</taxon>
        <taxon>Actinomycetota</taxon>
        <taxon>Actinomycetes</taxon>
        <taxon>Pseudonocardiales</taxon>
        <taxon>Pseudonocardiaceae</taxon>
        <taxon>Amycolatopsis</taxon>
    </lineage>
</organism>
<gene>
    <name evidence="6" type="ORF">VA596_14915</name>
</gene>
<feature type="transmembrane region" description="Helical" evidence="4">
    <location>
        <begin position="27"/>
        <end position="46"/>
    </location>
</feature>
<evidence type="ECO:0000256" key="4">
    <source>
        <dbReference type="SAM" id="Phobius"/>
    </source>
</evidence>
<keyword evidence="4" id="KW-1133">Transmembrane helix</keyword>
<evidence type="ECO:0000313" key="6">
    <source>
        <dbReference type="EMBL" id="MEA5360836.1"/>
    </source>
</evidence>
<evidence type="ECO:0000259" key="5">
    <source>
        <dbReference type="Pfam" id="PF07730"/>
    </source>
</evidence>